<dbReference type="InterPro" id="IPR018490">
    <property type="entry name" value="cNMP-bd_dom_sf"/>
</dbReference>
<evidence type="ECO:0000256" key="2">
    <source>
        <dbReference type="ARBA" id="ARBA00023125"/>
    </source>
</evidence>
<keyword evidence="2" id="KW-0238">DNA-binding</keyword>
<dbReference type="PROSITE" id="PS51063">
    <property type="entry name" value="HTH_CRP_2"/>
    <property type="match status" value="1"/>
</dbReference>
<dbReference type="Pfam" id="PF00027">
    <property type="entry name" value="cNMP_binding"/>
    <property type="match status" value="1"/>
</dbReference>
<organism evidence="6 7">
    <name type="scientific">Deefgea salmonis</name>
    <dbReference type="NCBI Taxonomy" id="2875502"/>
    <lineage>
        <taxon>Bacteria</taxon>
        <taxon>Pseudomonadati</taxon>
        <taxon>Pseudomonadota</taxon>
        <taxon>Betaproteobacteria</taxon>
        <taxon>Neisseriales</taxon>
        <taxon>Chitinibacteraceae</taxon>
        <taxon>Deefgea</taxon>
    </lineage>
</organism>
<evidence type="ECO:0000313" key="7">
    <source>
        <dbReference type="Proteomes" id="UP001198034"/>
    </source>
</evidence>
<evidence type="ECO:0000256" key="3">
    <source>
        <dbReference type="ARBA" id="ARBA00023163"/>
    </source>
</evidence>
<evidence type="ECO:0000313" key="6">
    <source>
        <dbReference type="EMBL" id="MCB5194938.1"/>
    </source>
</evidence>
<dbReference type="SMART" id="SM00419">
    <property type="entry name" value="HTH_CRP"/>
    <property type="match status" value="1"/>
</dbReference>
<evidence type="ECO:0000256" key="1">
    <source>
        <dbReference type="ARBA" id="ARBA00023015"/>
    </source>
</evidence>
<dbReference type="Proteomes" id="UP001198034">
    <property type="component" value="Unassembled WGS sequence"/>
</dbReference>
<accession>A0ABS8BGV5</accession>
<proteinExistence type="predicted"/>
<feature type="domain" description="Cyclic nucleotide-binding" evidence="4">
    <location>
        <begin position="12"/>
        <end position="132"/>
    </location>
</feature>
<keyword evidence="7" id="KW-1185">Reference proteome</keyword>
<dbReference type="SUPFAM" id="SSF51206">
    <property type="entry name" value="cAMP-binding domain-like"/>
    <property type="match status" value="1"/>
</dbReference>
<keyword evidence="3" id="KW-0804">Transcription</keyword>
<dbReference type="InterPro" id="IPR014710">
    <property type="entry name" value="RmlC-like_jellyroll"/>
</dbReference>
<dbReference type="InterPro" id="IPR000595">
    <property type="entry name" value="cNMP-bd_dom"/>
</dbReference>
<feature type="domain" description="HTH crp-type" evidence="5">
    <location>
        <begin position="146"/>
        <end position="219"/>
    </location>
</feature>
<evidence type="ECO:0000259" key="5">
    <source>
        <dbReference type="PROSITE" id="PS51063"/>
    </source>
</evidence>
<comment type="caution">
    <text evidence="6">The sequence shown here is derived from an EMBL/GenBank/DDBJ whole genome shotgun (WGS) entry which is preliminary data.</text>
</comment>
<dbReference type="CDD" id="cd00038">
    <property type="entry name" value="CAP_ED"/>
    <property type="match status" value="1"/>
</dbReference>
<reference evidence="6 7" key="1">
    <citation type="submission" date="2021-10" db="EMBL/GenBank/DDBJ databases">
        <authorList>
            <person name="Chen M."/>
        </authorList>
    </citation>
    <scope>NUCLEOTIDE SEQUENCE [LARGE SCALE GENOMIC DNA]</scope>
    <source>
        <strain evidence="6 7">H3-26</strain>
    </source>
</reference>
<dbReference type="Gene3D" id="2.60.120.10">
    <property type="entry name" value="Jelly Rolls"/>
    <property type="match status" value="1"/>
</dbReference>
<dbReference type="InterPro" id="IPR012318">
    <property type="entry name" value="HTH_CRP"/>
</dbReference>
<dbReference type="RefSeq" id="WP_226762756.1">
    <property type="nucleotide sequence ID" value="NZ_JAJAWG010000001.1"/>
</dbReference>
<dbReference type="PRINTS" id="PR00034">
    <property type="entry name" value="HTHCRP"/>
</dbReference>
<dbReference type="SUPFAM" id="SSF46785">
    <property type="entry name" value="Winged helix' DNA-binding domain"/>
    <property type="match status" value="1"/>
</dbReference>
<name>A0ABS8BGV5_9NEIS</name>
<evidence type="ECO:0000259" key="4">
    <source>
        <dbReference type="PROSITE" id="PS50042"/>
    </source>
</evidence>
<dbReference type="InterPro" id="IPR036388">
    <property type="entry name" value="WH-like_DNA-bd_sf"/>
</dbReference>
<dbReference type="EMBL" id="JAJAWG010000001">
    <property type="protein sequence ID" value="MCB5194938.1"/>
    <property type="molecule type" value="Genomic_DNA"/>
</dbReference>
<dbReference type="Pfam" id="PF13545">
    <property type="entry name" value="HTH_Crp_2"/>
    <property type="match status" value="1"/>
</dbReference>
<protein>
    <submittedName>
        <fullName evidence="6">Crp/Fnr family transcriptional regulator</fullName>
    </submittedName>
</protein>
<dbReference type="PANTHER" id="PTHR24567">
    <property type="entry name" value="CRP FAMILY TRANSCRIPTIONAL REGULATORY PROTEIN"/>
    <property type="match status" value="1"/>
</dbReference>
<dbReference type="InterPro" id="IPR036390">
    <property type="entry name" value="WH_DNA-bd_sf"/>
</dbReference>
<keyword evidence="1" id="KW-0805">Transcription regulation</keyword>
<sequence length="225" mass="24997">MNKAKLLSGSSLFCELTPTELDNLAQQAQTRHVKAKQIIVAQGVCGDEMFAVIHGRLKVTRSNEEGREITLAILEGGEVFGELAMLDGAPRNASVEALEDGELLVLQRSAVDQYLDHHPHVMRSLITTLCERLRSANDLVQDTLFLPLPLRLAKILRQLAHNYGQANADGVRIDLKMTQQDLANFVGASRESVNKQLSHWEEAGFLKMKSGFIQIIQIDQLPHSH</sequence>
<dbReference type="PANTHER" id="PTHR24567:SF68">
    <property type="entry name" value="DNA-BINDING TRANSCRIPTIONAL DUAL REGULATOR CRP"/>
    <property type="match status" value="1"/>
</dbReference>
<gene>
    <name evidence="6" type="ORF">LG219_01355</name>
</gene>
<dbReference type="PROSITE" id="PS50042">
    <property type="entry name" value="CNMP_BINDING_3"/>
    <property type="match status" value="1"/>
</dbReference>
<dbReference type="SMART" id="SM00100">
    <property type="entry name" value="cNMP"/>
    <property type="match status" value="1"/>
</dbReference>
<dbReference type="Gene3D" id="1.10.10.10">
    <property type="entry name" value="Winged helix-like DNA-binding domain superfamily/Winged helix DNA-binding domain"/>
    <property type="match status" value="1"/>
</dbReference>
<dbReference type="InterPro" id="IPR050397">
    <property type="entry name" value="Env_Response_Regulators"/>
</dbReference>